<organism evidence="1 2">
    <name type="scientific">Vibrio antiquarius (strain Ex25)</name>
    <dbReference type="NCBI Taxonomy" id="150340"/>
    <lineage>
        <taxon>Bacteria</taxon>
        <taxon>Pseudomonadati</taxon>
        <taxon>Pseudomonadota</taxon>
        <taxon>Gammaproteobacteria</taxon>
        <taxon>Vibrionales</taxon>
        <taxon>Vibrionaceae</taxon>
        <taxon>Vibrio</taxon>
        <taxon>Vibrio diabolicus subgroup</taxon>
    </lineage>
</organism>
<gene>
    <name evidence="1" type="ordered locus">VEA_003145</name>
</gene>
<dbReference type="EMBL" id="CP001805">
    <property type="protein sequence ID" value="ACY51305.1"/>
    <property type="molecule type" value="Genomic_DNA"/>
</dbReference>
<protein>
    <submittedName>
        <fullName evidence="1">Uncharacterized protein</fullName>
    </submittedName>
</protein>
<name>A0ACA6QMB5_VIBAE</name>
<accession>A0ACA6QMB5</accession>
<keyword evidence="2" id="KW-1185">Reference proteome</keyword>
<evidence type="ECO:0000313" key="1">
    <source>
        <dbReference type="EMBL" id="ACY51305.1"/>
    </source>
</evidence>
<dbReference type="Proteomes" id="UP000002571">
    <property type="component" value="Chromosome 1"/>
</dbReference>
<reference evidence="1" key="1">
    <citation type="submission" date="2009-10" db="EMBL/GenBank/DDBJ databases">
        <authorList>
            <consortium name="Los Alamos National Laboratory (LANL)"/>
            <consortium name="National Microbial Pathogen Data Resource (NMPDR)"/>
            <person name="Munk A.C."/>
            <person name="Tapia R."/>
            <person name="Green L."/>
            <person name="Rogers Y."/>
            <person name="Detter J.C."/>
            <person name="Bruce D."/>
            <person name="Brettin T.S."/>
            <person name="Colwell R."/>
            <person name="Huq A."/>
            <person name="Grim C.J."/>
            <person name="Hasan N.A."/>
            <person name="Vonstein V."/>
            <person name="Bartels D."/>
        </authorList>
    </citation>
    <scope>NUCLEOTIDE SEQUENCE</scope>
    <source>
        <strain evidence="1">EX25</strain>
    </source>
</reference>
<proteinExistence type="predicted"/>
<evidence type="ECO:0000313" key="2">
    <source>
        <dbReference type="Proteomes" id="UP000002571"/>
    </source>
</evidence>
<sequence>MRTSHSEEFTIWQVLALFAFKAHGDGFACLTLFLNGDGFACLTLFLNGDRA</sequence>